<dbReference type="Gene3D" id="3.20.20.80">
    <property type="entry name" value="Glycosidases"/>
    <property type="match status" value="1"/>
</dbReference>
<dbReference type="Proteomes" id="UP000651085">
    <property type="component" value="Unassembled WGS sequence"/>
</dbReference>
<accession>A0A926IQE7</accession>
<dbReference type="Pfam" id="PF02922">
    <property type="entry name" value="CBM_48"/>
    <property type="match status" value="1"/>
</dbReference>
<dbReference type="Gene3D" id="2.60.40.10">
    <property type="entry name" value="Immunoglobulins"/>
    <property type="match status" value="2"/>
</dbReference>
<sequence>MRRFYTLFTLLCLALFLKAQIVTTTPEFPVPGGVVSVVFDATQGNKGLMGYTGDVYAHTGVITNLSTGDKDWRYAPDWGDNSEKYKMKSLGNNKWQLDITPDIRTYYNISDGEIIKKMAFVFRSGDKSKEGKGEGGTDIFVAVYADGISVRMDEPVDDVVSVGENVSMKATASVVSSMKLYLNDKVVASKDNAKEISCSYTFSDPGNYVLKAEATADGKTATDTRTLSVLGGSVEEKLPEGVQAGANYINDTEVTLVLFAPKKSTVHVKGDFTDWKISKDYQMKKDGDNFWITLKNLEPQKEYFFQYVVDGAIIVADPYSEKISDVYDQYITEDTYPGLADYPTGKTEGPVTVIQTGQKKYEWEIKNFKSVDRSNLVIYEMLFRDFTDSSNINGALEKLDYLKGLGVTAVELMPCQEFSGNDSWGYNPNFYFAMDKAYGTTDMYKQFIDECHKRGLAVILDVVYNQADQEMPYVKMYFDGTNPTKDNPFFNVTAPHPYSVFYDFNHESEYTKAFVKRNLKFLLEEFNLDGFRFDLTKGFTNKQSSESTAGNFDQSRIDILKGYNAAVKAVNPNAYVILEHFCAVSEENVLAEDGMMLWRNMNSAFRESAKGNAADFSGLYADGQSMPKESLVGFMESHDEERMGYMTGLSLTPRLKQLVCNAAFALVVPGPKMIWQFGEMGYDVSIEYNGRTGKKPTHWEYLEDSKRKVLYDTYCKLLALRQSYPDLFTSSVALTMKVGTDNWSNRYLMLSKDDKHIVLVGNLGKSASDDSYQFPVAGTWYNLMDESTIEVSSATAQVPLSAHEFRLYTNFKPVLTGVEENIAALEQFSAYYDQQRDELVIDGEAARVEIFTISGMMVQRQDNVSILGLSVLPSGNYIARIVMNDGAVSSCKIIK</sequence>
<name>A0A926IQE7_9BACT</name>
<dbReference type="InterPro" id="IPR006047">
    <property type="entry name" value="GH13_cat_dom"/>
</dbReference>
<protein>
    <submittedName>
        <fullName evidence="4">T9SS type A sorting domain-containing protein</fullName>
    </submittedName>
</protein>
<organism evidence="4 5">
    <name type="scientific">Jilunia laotingensis</name>
    <dbReference type="NCBI Taxonomy" id="2763675"/>
    <lineage>
        <taxon>Bacteria</taxon>
        <taxon>Pseudomonadati</taxon>
        <taxon>Bacteroidota</taxon>
        <taxon>Bacteroidia</taxon>
        <taxon>Bacteroidales</taxon>
        <taxon>Bacteroidaceae</taxon>
        <taxon>Jilunia</taxon>
    </lineage>
</organism>
<dbReference type="InterPro" id="IPR032522">
    <property type="entry name" value="DUF4961"/>
</dbReference>
<dbReference type="SMART" id="SM00642">
    <property type="entry name" value="Aamy"/>
    <property type="match status" value="1"/>
</dbReference>
<dbReference type="AlphaFoldDB" id="A0A926IQE7"/>
<dbReference type="EMBL" id="JACRTF010000001">
    <property type="protein sequence ID" value="MBC8593746.1"/>
    <property type="molecule type" value="Genomic_DNA"/>
</dbReference>
<dbReference type="SUPFAM" id="SSF51445">
    <property type="entry name" value="(Trans)glycosidases"/>
    <property type="match status" value="1"/>
</dbReference>
<dbReference type="NCBIfam" id="TIGR04183">
    <property type="entry name" value="Por_Secre_tail"/>
    <property type="match status" value="1"/>
</dbReference>
<comment type="caution">
    <text evidence="4">The sequence shown here is derived from an EMBL/GenBank/DDBJ whole genome shotgun (WGS) entry which is preliminary data.</text>
</comment>
<dbReference type="GO" id="GO:0005975">
    <property type="term" value="P:carbohydrate metabolic process"/>
    <property type="evidence" value="ECO:0007669"/>
    <property type="project" value="InterPro"/>
</dbReference>
<reference evidence="4" key="1">
    <citation type="submission" date="2020-08" db="EMBL/GenBank/DDBJ databases">
        <title>Genome public.</title>
        <authorList>
            <person name="Liu C."/>
            <person name="Sun Q."/>
        </authorList>
    </citation>
    <scope>NUCLEOTIDE SEQUENCE</scope>
    <source>
        <strain evidence="4">N12</strain>
    </source>
</reference>
<dbReference type="Pfam" id="PF16328">
    <property type="entry name" value="DUF4961"/>
    <property type="match status" value="1"/>
</dbReference>
<feature type="chain" id="PRO_5038592972" evidence="2">
    <location>
        <begin position="20"/>
        <end position="895"/>
    </location>
</feature>
<dbReference type="GO" id="GO:0004553">
    <property type="term" value="F:hydrolase activity, hydrolyzing O-glycosyl compounds"/>
    <property type="evidence" value="ECO:0007669"/>
    <property type="project" value="InterPro"/>
</dbReference>
<comment type="similarity">
    <text evidence="1">Belongs to the glycosyl hydrolase 13 family.</text>
</comment>
<dbReference type="RefSeq" id="WP_262434852.1">
    <property type="nucleotide sequence ID" value="NZ_JACRTF010000001.1"/>
</dbReference>
<dbReference type="Pfam" id="PF00128">
    <property type="entry name" value="Alpha-amylase"/>
    <property type="match status" value="2"/>
</dbReference>
<dbReference type="InterPro" id="IPR017853">
    <property type="entry name" value="GH"/>
</dbReference>
<dbReference type="InterPro" id="IPR026444">
    <property type="entry name" value="Secre_tail"/>
</dbReference>
<evidence type="ECO:0000256" key="1">
    <source>
        <dbReference type="ARBA" id="ARBA00008061"/>
    </source>
</evidence>
<gene>
    <name evidence="4" type="ORF">H8744_10905</name>
</gene>
<dbReference type="InterPro" id="IPR004193">
    <property type="entry name" value="Glyco_hydro_13_N"/>
</dbReference>
<dbReference type="CDD" id="cd11350">
    <property type="entry name" value="AmyAc_4"/>
    <property type="match status" value="1"/>
</dbReference>
<feature type="domain" description="Glycosyl hydrolase family 13 catalytic" evidence="3">
    <location>
        <begin position="380"/>
        <end position="721"/>
    </location>
</feature>
<feature type="signal peptide" evidence="2">
    <location>
        <begin position="1"/>
        <end position="19"/>
    </location>
</feature>
<evidence type="ECO:0000259" key="3">
    <source>
        <dbReference type="SMART" id="SM00642"/>
    </source>
</evidence>
<dbReference type="SUPFAM" id="SSF81296">
    <property type="entry name" value="E set domains"/>
    <property type="match status" value="1"/>
</dbReference>
<dbReference type="InterPro" id="IPR014756">
    <property type="entry name" value="Ig_E-set"/>
</dbReference>
<evidence type="ECO:0000256" key="2">
    <source>
        <dbReference type="SAM" id="SignalP"/>
    </source>
</evidence>
<dbReference type="PANTHER" id="PTHR43002">
    <property type="entry name" value="GLYCOGEN DEBRANCHING ENZYME"/>
    <property type="match status" value="1"/>
</dbReference>
<evidence type="ECO:0000313" key="4">
    <source>
        <dbReference type="EMBL" id="MBC8593746.1"/>
    </source>
</evidence>
<proteinExistence type="inferred from homology"/>
<keyword evidence="5" id="KW-1185">Reference proteome</keyword>
<evidence type="ECO:0000313" key="5">
    <source>
        <dbReference type="Proteomes" id="UP000651085"/>
    </source>
</evidence>
<dbReference type="InterPro" id="IPR013783">
    <property type="entry name" value="Ig-like_fold"/>
</dbReference>
<keyword evidence="2" id="KW-0732">Signal</keyword>